<evidence type="ECO:0000256" key="4">
    <source>
        <dbReference type="RuleBase" id="RU003949"/>
    </source>
</evidence>
<keyword evidence="2 4" id="KW-0689">Ribosomal protein</keyword>
<dbReference type="Gene3D" id="2.40.150.20">
    <property type="entry name" value="Ribosomal protein L14"/>
    <property type="match status" value="1"/>
</dbReference>
<dbReference type="Pfam" id="PF00238">
    <property type="entry name" value="Ribosomal_L14"/>
    <property type="match status" value="1"/>
</dbReference>
<evidence type="ECO:0000313" key="5">
    <source>
        <dbReference type="EMBL" id="BCL05872.1"/>
    </source>
</evidence>
<protein>
    <submittedName>
        <fullName evidence="5">Ribosomal protein L14</fullName>
    </submittedName>
</protein>
<keyword evidence="3 4" id="KW-0687">Ribonucleoprotein</keyword>
<dbReference type="HAMAP" id="MF_01367">
    <property type="entry name" value="Ribosomal_uL14"/>
    <property type="match status" value="1"/>
</dbReference>
<dbReference type="CDD" id="cd00337">
    <property type="entry name" value="Ribosomal_uL14"/>
    <property type="match status" value="1"/>
</dbReference>
<geneLocation type="plastid" evidence="5"/>
<dbReference type="GO" id="GO:0003735">
    <property type="term" value="F:structural constituent of ribosome"/>
    <property type="evidence" value="ECO:0007669"/>
    <property type="project" value="InterPro"/>
</dbReference>
<dbReference type="InterPro" id="IPR005745">
    <property type="entry name" value="Ribosomal_uL14_bac-type"/>
</dbReference>
<dbReference type="NCBIfam" id="TIGR01067">
    <property type="entry name" value="rplN_bact"/>
    <property type="match status" value="1"/>
</dbReference>
<dbReference type="SMART" id="SM01374">
    <property type="entry name" value="Ribosomal_L14"/>
    <property type="match status" value="1"/>
</dbReference>
<comment type="similarity">
    <text evidence="1 4">Belongs to the universal ribosomal protein uL14 family.</text>
</comment>
<name>A0A7G1MQN1_9STRA</name>
<organism evidence="5">
    <name type="scientific">Pteridomonas sp. YPF1301</name>
    <dbReference type="NCBI Taxonomy" id="2766739"/>
    <lineage>
        <taxon>Eukaryota</taxon>
        <taxon>Sar</taxon>
        <taxon>Stramenopiles</taxon>
        <taxon>Ochrophyta</taxon>
        <taxon>Dictyochophyceae</taxon>
        <taxon>Pedinellales</taxon>
        <taxon>Pteridomonas</taxon>
    </lineage>
</organism>
<dbReference type="PANTHER" id="PTHR11761:SF3">
    <property type="entry name" value="LARGE RIBOSOMAL SUBUNIT PROTEIN UL14M"/>
    <property type="match status" value="1"/>
</dbReference>
<dbReference type="InterPro" id="IPR036853">
    <property type="entry name" value="Ribosomal_uL14_sf"/>
</dbReference>
<sequence length="103" mass="11323">MINIQTRLTVIDNTGVKKILCIRILGSTKSIGIIGDLIIGTIKEAIPQSKLKKSEIIRGLIVCSKQLFRRFNGTHICFEDNAVVLVTKDNTPIGTRIFGSIAQ</sequence>
<dbReference type="GO" id="GO:0070180">
    <property type="term" value="F:large ribosomal subunit rRNA binding"/>
    <property type="evidence" value="ECO:0007669"/>
    <property type="project" value="TreeGrafter"/>
</dbReference>
<proteinExistence type="inferred from homology"/>
<dbReference type="InterPro" id="IPR000218">
    <property type="entry name" value="Ribosomal_uL14"/>
</dbReference>
<accession>A0A7G1MQN1</accession>
<dbReference type="PANTHER" id="PTHR11761">
    <property type="entry name" value="50S/60S RIBOSOMAL PROTEIN L14/L23"/>
    <property type="match status" value="1"/>
</dbReference>
<dbReference type="SUPFAM" id="SSF50193">
    <property type="entry name" value="Ribosomal protein L14"/>
    <property type="match status" value="1"/>
</dbReference>
<dbReference type="AlphaFoldDB" id="A0A7G1MQN1"/>
<dbReference type="GO" id="GO:0005762">
    <property type="term" value="C:mitochondrial large ribosomal subunit"/>
    <property type="evidence" value="ECO:0007669"/>
    <property type="project" value="TreeGrafter"/>
</dbReference>
<dbReference type="EMBL" id="LC580440">
    <property type="protein sequence ID" value="BCL05872.1"/>
    <property type="molecule type" value="Genomic_DNA"/>
</dbReference>
<dbReference type="InterPro" id="IPR019972">
    <property type="entry name" value="Ribosomal_uL14_CS"/>
</dbReference>
<evidence type="ECO:0000256" key="3">
    <source>
        <dbReference type="ARBA" id="ARBA00023274"/>
    </source>
</evidence>
<reference evidence="5" key="1">
    <citation type="submission" date="2020-09" db="EMBL/GenBank/DDBJ databases">
        <title>Highly reduced plastid genomes of the non-photosynthetic dictyochophyceans Pteridomonas spp. (Ochrophyta, SAR).</title>
        <authorList>
            <person name="Kayama M."/>
            <person name="Kamikawa R."/>
        </authorList>
    </citation>
    <scope>NUCLEOTIDE SEQUENCE</scope>
    <source>
        <strain evidence="5">YPF1301</strain>
    </source>
</reference>
<evidence type="ECO:0000256" key="2">
    <source>
        <dbReference type="ARBA" id="ARBA00022980"/>
    </source>
</evidence>
<dbReference type="PROSITE" id="PS00049">
    <property type="entry name" value="RIBOSOMAL_L14"/>
    <property type="match status" value="1"/>
</dbReference>
<dbReference type="GO" id="GO:0006412">
    <property type="term" value="P:translation"/>
    <property type="evidence" value="ECO:0007669"/>
    <property type="project" value="InterPro"/>
</dbReference>
<gene>
    <name evidence="5" type="primary">rpl14</name>
</gene>
<keyword evidence="5" id="KW-0934">Plastid</keyword>
<evidence type="ECO:0000256" key="1">
    <source>
        <dbReference type="ARBA" id="ARBA00010745"/>
    </source>
</evidence>